<dbReference type="RefSeq" id="WP_021326276.1">
    <property type="nucleotide sequence ID" value="NZ_CAWPHK010000035.1"/>
</dbReference>
<dbReference type="SUPFAM" id="SSF47413">
    <property type="entry name" value="lambda repressor-like DNA-binding domains"/>
    <property type="match status" value="1"/>
</dbReference>
<dbReference type="AlphaFoldDB" id="A0A6L9JX48"/>
<dbReference type="InterPro" id="IPR001387">
    <property type="entry name" value="Cro/C1-type_HTH"/>
</dbReference>
<organism evidence="1 2">
    <name type="scientific">Photorhabdus laumondii subsp. laumondii</name>
    <name type="common">Photorhabdus luminescens subsp. laumondii</name>
    <dbReference type="NCBI Taxonomy" id="141679"/>
    <lineage>
        <taxon>Bacteria</taxon>
        <taxon>Pseudomonadati</taxon>
        <taxon>Pseudomonadota</taxon>
        <taxon>Gammaproteobacteria</taxon>
        <taxon>Enterobacterales</taxon>
        <taxon>Morganellaceae</taxon>
        <taxon>Photorhabdus</taxon>
    </lineage>
</organism>
<reference evidence="1 2" key="1">
    <citation type="submission" date="2019-12" db="EMBL/GenBank/DDBJ databases">
        <title>Engineering Photorhabdus to improve their lethality against agricultural pests.</title>
        <authorList>
            <person name="Machado R.A.R."/>
        </authorList>
    </citation>
    <scope>NUCLEOTIDE SEQUENCE [LARGE SCALE GENOMIC DNA]</scope>
    <source>
        <strain evidence="1 2">EN01</strain>
    </source>
</reference>
<dbReference type="GO" id="GO:0003677">
    <property type="term" value="F:DNA binding"/>
    <property type="evidence" value="ECO:0007669"/>
    <property type="project" value="InterPro"/>
</dbReference>
<evidence type="ECO:0000313" key="2">
    <source>
        <dbReference type="Proteomes" id="UP000479300"/>
    </source>
</evidence>
<dbReference type="Gene3D" id="1.10.260.40">
    <property type="entry name" value="lambda repressor-like DNA-binding domains"/>
    <property type="match status" value="1"/>
</dbReference>
<comment type="caution">
    <text evidence="1">The sequence shown here is derived from an EMBL/GenBank/DDBJ whole genome shotgun (WGS) entry which is preliminary data.</text>
</comment>
<dbReference type="PROSITE" id="PS50943">
    <property type="entry name" value="HTH_CROC1"/>
    <property type="match status" value="1"/>
</dbReference>
<protein>
    <submittedName>
        <fullName evidence="1">XRE family transcriptional regulator</fullName>
    </submittedName>
</protein>
<dbReference type="EMBL" id="WSFA01000090">
    <property type="protein sequence ID" value="NDL41491.1"/>
    <property type="molecule type" value="Genomic_DNA"/>
</dbReference>
<dbReference type="Gene3D" id="2.10.109.10">
    <property type="entry name" value="Umud Fragment, subunit A"/>
    <property type="match status" value="1"/>
</dbReference>
<name>A0A6L9JX48_PHOLM</name>
<evidence type="ECO:0000313" key="1">
    <source>
        <dbReference type="EMBL" id="NDL41491.1"/>
    </source>
</evidence>
<proteinExistence type="predicted"/>
<dbReference type="SUPFAM" id="SSF51306">
    <property type="entry name" value="LexA/Signal peptidase"/>
    <property type="match status" value="1"/>
</dbReference>
<gene>
    <name evidence="1" type="ORF">GPY51_22785</name>
</gene>
<accession>A0A6L9JX48</accession>
<dbReference type="Proteomes" id="UP000479300">
    <property type="component" value="Unassembled WGS sequence"/>
</dbReference>
<dbReference type="InterPro" id="IPR036286">
    <property type="entry name" value="LexA/Signal_pep-like_sf"/>
</dbReference>
<dbReference type="CDD" id="cd00093">
    <property type="entry name" value="HTH_XRE"/>
    <property type="match status" value="1"/>
</dbReference>
<sequence length="205" mass="22301">MTFSKRLKIAMDEGGFTQGSLANAVNMAQSSVWKLTSANASGSRRVVDIARVLNVRPEWLANGVGPMREGSSNKDEPCENKTAIIKYNGMFPVDIHDDKGPTGNKIMVPDLVESQTCKAYRLKVNSGCTEAPAGTIIVVDSNEPAGTDDLVYAYVNGIPSVYRFIQGGNNGYLSVDDPRVPLIDIGFNSEIIGVVVYILRNMKRR</sequence>
<dbReference type="InterPro" id="IPR010982">
    <property type="entry name" value="Lambda_DNA-bd_dom_sf"/>
</dbReference>